<proteinExistence type="predicted"/>
<feature type="non-terminal residue" evidence="1">
    <location>
        <position position="1"/>
    </location>
</feature>
<dbReference type="AlphaFoldDB" id="A0A383BKV2"/>
<accession>A0A383BKV2</accession>
<name>A0A383BKV2_9ZZZZ</name>
<organism evidence="1">
    <name type="scientific">marine metagenome</name>
    <dbReference type="NCBI Taxonomy" id="408172"/>
    <lineage>
        <taxon>unclassified sequences</taxon>
        <taxon>metagenomes</taxon>
        <taxon>ecological metagenomes</taxon>
    </lineage>
</organism>
<protein>
    <submittedName>
        <fullName evidence="1">Uncharacterized protein</fullName>
    </submittedName>
</protein>
<gene>
    <name evidence="1" type="ORF">METZ01_LOCUS473315</name>
</gene>
<feature type="non-terminal residue" evidence="1">
    <location>
        <position position="28"/>
    </location>
</feature>
<sequence length="28" mass="3269">VLTHALNAKSHYHFTIEEETRGQKELSE</sequence>
<evidence type="ECO:0000313" key="1">
    <source>
        <dbReference type="EMBL" id="SVE20461.1"/>
    </source>
</evidence>
<reference evidence="1" key="1">
    <citation type="submission" date="2018-05" db="EMBL/GenBank/DDBJ databases">
        <authorList>
            <person name="Lanie J.A."/>
            <person name="Ng W.-L."/>
            <person name="Kazmierczak K.M."/>
            <person name="Andrzejewski T.M."/>
            <person name="Davidsen T.M."/>
            <person name="Wayne K.J."/>
            <person name="Tettelin H."/>
            <person name="Glass J.I."/>
            <person name="Rusch D."/>
            <person name="Podicherti R."/>
            <person name="Tsui H.-C.T."/>
            <person name="Winkler M.E."/>
        </authorList>
    </citation>
    <scope>NUCLEOTIDE SEQUENCE</scope>
</reference>
<dbReference type="EMBL" id="UINC01201219">
    <property type="protein sequence ID" value="SVE20461.1"/>
    <property type="molecule type" value="Genomic_DNA"/>
</dbReference>